<accession>A0ABM0K567</accession>
<feature type="compositionally biased region" description="Polar residues" evidence="4">
    <location>
        <begin position="1"/>
        <end position="19"/>
    </location>
</feature>
<dbReference type="Pfam" id="PF03133">
    <property type="entry name" value="TTL"/>
    <property type="match status" value="1"/>
</dbReference>
<evidence type="ECO:0000256" key="3">
    <source>
        <dbReference type="ARBA" id="ARBA00022840"/>
    </source>
</evidence>
<dbReference type="PANTHER" id="PTHR12241">
    <property type="entry name" value="TUBULIN POLYGLUTAMYLASE"/>
    <property type="match status" value="1"/>
</dbReference>
<keyword evidence="5" id="KW-1185">Reference proteome</keyword>
<feature type="region of interest" description="Disordered" evidence="4">
    <location>
        <begin position="390"/>
        <end position="415"/>
    </location>
</feature>
<feature type="compositionally biased region" description="Basic and acidic residues" evidence="4">
    <location>
        <begin position="398"/>
        <end position="407"/>
    </location>
</feature>
<dbReference type="SUPFAM" id="SSF56059">
    <property type="entry name" value="Glutathione synthetase ATP-binding domain-like"/>
    <property type="match status" value="1"/>
</dbReference>
<feature type="region of interest" description="Disordered" evidence="4">
    <location>
        <begin position="1"/>
        <end position="20"/>
    </location>
</feature>
<name>A0ABM0K567_APLCA</name>
<protein>
    <submittedName>
        <fullName evidence="6">Tubulin polyglutamylase TTLL11</fullName>
    </submittedName>
</protein>
<keyword evidence="2" id="KW-0547">Nucleotide-binding</keyword>
<dbReference type="InterPro" id="IPR004344">
    <property type="entry name" value="TTL/TTLL_fam"/>
</dbReference>
<dbReference type="PANTHER" id="PTHR12241:SF154">
    <property type="entry name" value="TUBULIN POLYGLUTAMYLASE TTLL11"/>
    <property type="match status" value="1"/>
</dbReference>
<dbReference type="GeneID" id="101861618"/>
<dbReference type="RefSeq" id="XP_005109018.2">
    <property type="nucleotide sequence ID" value="XM_005108961.3"/>
</dbReference>
<keyword evidence="1" id="KW-0436">Ligase</keyword>
<evidence type="ECO:0000313" key="6">
    <source>
        <dbReference type="RefSeq" id="XP_005109018.2"/>
    </source>
</evidence>
<evidence type="ECO:0000256" key="4">
    <source>
        <dbReference type="SAM" id="MobiDB-lite"/>
    </source>
</evidence>
<proteinExistence type="predicted"/>
<dbReference type="PROSITE" id="PS51221">
    <property type="entry name" value="TTL"/>
    <property type="match status" value="1"/>
</dbReference>
<gene>
    <name evidence="6" type="primary">LOC101861618</name>
</gene>
<sequence length="562" mass="63845">MSAQTMEASESNGNQSSVAESELIDGLKPVTIDTTHCDDNIDMLRIMMPYMRWKQIHPRPPNQPCDIYWHYDTFFDQTGITSGQVNRFPGSREICQKINLSRWMNLMQSLYPEEYNFMPKTYLLPEQMEEFTKEVNSTKGQAERPVFIVKPSDGHRGIGVYMMMDMDSFTDEADDHYVAQEYATDIFTMDGLKFDLRIHAVIRSISPLEFYICEEGQVRFATVPYTKPTADNLELGFMHLTNLMVNTKNENYVVSNEDNKGSSRLVTSWLAQLRREGKDTEKLWNKIELLVTKTLLAMAPQMLVDYRQAIPDDESGPTCFQIVGFDILLRNDLEPLLLEVNHDPNLRILDAVKTASGEMKKEFSLKSFNIRRRLFRDTMLLVTPPDRYARPRGQPKLFSEKEAEGKTKGPAVEQDVAGDEKSSLIQLLPKRYGDRLQPYRTLERVAEIYNASLSEKGATRMGQTAFNDFARKCELNKAMSESELEKLYRSTEQANSHLNPQGTSGLCFFAFVSACSKMAAAAYPSVPLAAQMSTLAQNCERLLGLPGLKPGSYTNSSSVPER</sequence>
<evidence type="ECO:0000256" key="1">
    <source>
        <dbReference type="ARBA" id="ARBA00022598"/>
    </source>
</evidence>
<dbReference type="Proteomes" id="UP000694888">
    <property type="component" value="Unplaced"/>
</dbReference>
<dbReference type="Gene3D" id="3.30.470.20">
    <property type="entry name" value="ATP-grasp fold, B domain"/>
    <property type="match status" value="1"/>
</dbReference>
<keyword evidence="3" id="KW-0067">ATP-binding</keyword>
<evidence type="ECO:0000256" key="2">
    <source>
        <dbReference type="ARBA" id="ARBA00022741"/>
    </source>
</evidence>
<evidence type="ECO:0000313" key="5">
    <source>
        <dbReference type="Proteomes" id="UP000694888"/>
    </source>
</evidence>
<organism evidence="5 6">
    <name type="scientific">Aplysia californica</name>
    <name type="common">California sea hare</name>
    <dbReference type="NCBI Taxonomy" id="6500"/>
    <lineage>
        <taxon>Eukaryota</taxon>
        <taxon>Metazoa</taxon>
        <taxon>Spiralia</taxon>
        <taxon>Lophotrochozoa</taxon>
        <taxon>Mollusca</taxon>
        <taxon>Gastropoda</taxon>
        <taxon>Heterobranchia</taxon>
        <taxon>Euthyneura</taxon>
        <taxon>Tectipleura</taxon>
        <taxon>Aplysiida</taxon>
        <taxon>Aplysioidea</taxon>
        <taxon>Aplysiidae</taxon>
        <taxon>Aplysia</taxon>
    </lineage>
</organism>
<reference evidence="6" key="1">
    <citation type="submission" date="2025-08" db="UniProtKB">
        <authorList>
            <consortium name="RefSeq"/>
        </authorList>
    </citation>
    <scope>IDENTIFICATION</scope>
</reference>